<proteinExistence type="predicted"/>
<keyword evidence="1" id="KW-0732">Signal</keyword>
<dbReference type="Proteomes" id="UP000199211">
    <property type="component" value="Unassembled WGS sequence"/>
</dbReference>
<gene>
    <name evidence="2" type="ORF">SAMN04487868_11147</name>
</gene>
<evidence type="ECO:0000313" key="3">
    <source>
        <dbReference type="Proteomes" id="UP000199211"/>
    </source>
</evidence>
<protein>
    <submittedName>
        <fullName evidence="2">Glucose/mannose transport system substrate-binding protein</fullName>
    </submittedName>
</protein>
<accession>A0ABY1FPY6</accession>
<dbReference type="Gene3D" id="3.40.190.10">
    <property type="entry name" value="Periplasmic binding protein-like II"/>
    <property type="match status" value="1"/>
</dbReference>
<evidence type="ECO:0000256" key="1">
    <source>
        <dbReference type="SAM" id="SignalP"/>
    </source>
</evidence>
<evidence type="ECO:0000313" key="2">
    <source>
        <dbReference type="EMBL" id="SFL81822.1"/>
    </source>
</evidence>
<reference evidence="2 3" key="1">
    <citation type="submission" date="2016-10" db="EMBL/GenBank/DDBJ databases">
        <authorList>
            <person name="Varghese N."/>
            <person name="Submissions S."/>
        </authorList>
    </citation>
    <scope>NUCLEOTIDE SEQUENCE [LARGE SCALE GENOMIC DNA]</scope>
    <source>
        <strain evidence="2 3">DSM 26291</strain>
    </source>
</reference>
<feature type="chain" id="PRO_5047349919" evidence="1">
    <location>
        <begin position="26"/>
        <end position="52"/>
    </location>
</feature>
<sequence>MKSFKRHLTALAVSAALMPTAAVQAGEVEVLHWWTAGGEARAAAALKKMMED</sequence>
<dbReference type="EMBL" id="FOTV01000011">
    <property type="protein sequence ID" value="SFL81822.1"/>
    <property type="molecule type" value="Genomic_DNA"/>
</dbReference>
<comment type="caution">
    <text evidence="2">The sequence shown here is derived from an EMBL/GenBank/DDBJ whole genome shotgun (WGS) entry which is preliminary data.</text>
</comment>
<organism evidence="2 3">
    <name type="scientific">Marinobacter salarius</name>
    <dbReference type="NCBI Taxonomy" id="1420917"/>
    <lineage>
        <taxon>Bacteria</taxon>
        <taxon>Pseudomonadati</taxon>
        <taxon>Pseudomonadota</taxon>
        <taxon>Gammaproteobacteria</taxon>
        <taxon>Pseudomonadales</taxon>
        <taxon>Marinobacteraceae</taxon>
        <taxon>Marinobacter</taxon>
    </lineage>
</organism>
<feature type="signal peptide" evidence="1">
    <location>
        <begin position="1"/>
        <end position="25"/>
    </location>
</feature>
<keyword evidence="3" id="KW-1185">Reference proteome</keyword>
<name>A0ABY1FPY6_9GAMM</name>